<sequence>MEARTCEQYVLGELEYYKGKCEELEDELALVTSQCELLQANLDALLKRGGD</sequence>
<protein>
    <submittedName>
        <fullName evidence="2">Uncharacterized protein</fullName>
    </submittedName>
</protein>
<gene>
    <name evidence="2" type="ORF">JKKLCJKK_00360</name>
</gene>
<dbReference type="RefSeq" id="WP_193221158.1">
    <property type="nucleotide sequence ID" value="NZ_CABWIC010000007.1"/>
</dbReference>
<accession>A0A5K1ISN5</accession>
<organism evidence="2 3">
    <name type="scientific">Collinsella intestinalis</name>
    <dbReference type="NCBI Taxonomy" id="147207"/>
    <lineage>
        <taxon>Bacteria</taxon>
        <taxon>Bacillati</taxon>
        <taxon>Actinomycetota</taxon>
        <taxon>Coriobacteriia</taxon>
        <taxon>Coriobacteriales</taxon>
        <taxon>Coriobacteriaceae</taxon>
        <taxon>Collinsella</taxon>
    </lineage>
</organism>
<feature type="coiled-coil region" evidence="1">
    <location>
        <begin position="14"/>
        <end position="48"/>
    </location>
</feature>
<proteinExistence type="predicted"/>
<dbReference type="Proteomes" id="UP000405524">
    <property type="component" value="Unassembled WGS sequence"/>
</dbReference>
<dbReference type="AlphaFoldDB" id="A0A5K1ISN5"/>
<name>A0A5K1ISN5_9ACTN</name>
<evidence type="ECO:0000256" key="1">
    <source>
        <dbReference type="SAM" id="Coils"/>
    </source>
</evidence>
<reference evidence="2 3" key="1">
    <citation type="submission" date="2019-10" db="EMBL/GenBank/DDBJ databases">
        <authorList>
            <person name="Wolf R A."/>
        </authorList>
    </citation>
    <scope>NUCLEOTIDE SEQUENCE [LARGE SCALE GENOMIC DNA]</scope>
    <source>
        <strain evidence="2">Collinsella_intestinalis_DSM_13632</strain>
    </source>
</reference>
<dbReference type="GeneID" id="77465351"/>
<keyword evidence="1" id="KW-0175">Coiled coil</keyword>
<evidence type="ECO:0000313" key="2">
    <source>
        <dbReference type="EMBL" id="VWL91584.1"/>
    </source>
</evidence>
<dbReference type="EMBL" id="CABWIC010000007">
    <property type="protein sequence ID" value="VWL91584.1"/>
    <property type="molecule type" value="Genomic_DNA"/>
</dbReference>
<evidence type="ECO:0000313" key="3">
    <source>
        <dbReference type="Proteomes" id="UP000405524"/>
    </source>
</evidence>